<gene>
    <name evidence="1" type="ORF">HUG20_16015</name>
</gene>
<dbReference type="Proteomes" id="UP000595349">
    <property type="component" value="Chromosome"/>
</dbReference>
<evidence type="ECO:0000313" key="2">
    <source>
        <dbReference type="Proteomes" id="UP000595349"/>
    </source>
</evidence>
<organism evidence="1 2">
    <name type="scientific">Salicibibacter cibi</name>
    <dbReference type="NCBI Taxonomy" id="2743001"/>
    <lineage>
        <taxon>Bacteria</taxon>
        <taxon>Bacillati</taxon>
        <taxon>Bacillota</taxon>
        <taxon>Bacilli</taxon>
        <taxon>Bacillales</taxon>
        <taxon>Bacillaceae</taxon>
        <taxon>Salicibibacter</taxon>
    </lineage>
</organism>
<evidence type="ECO:0000313" key="1">
    <source>
        <dbReference type="EMBL" id="QQK81263.1"/>
    </source>
</evidence>
<dbReference type="RefSeq" id="WP_200085694.1">
    <property type="nucleotide sequence ID" value="NZ_CP054706.1"/>
</dbReference>
<sequence>MSDERLEQIFTKLDGMDQDITELKTSYGRMNEDIQGLKSGQARMEERTTSMDGRINSIDERTNRMDGNIEELKVGQKVLTDGQIGARKEMNTRFNETKDRFDFVDRQLRLLDVDFSGIEKNEAS</sequence>
<accession>A0A7T6ZD09</accession>
<dbReference type="KEGG" id="scib:HUG20_16015"/>
<name>A0A7T6ZD09_9BACI</name>
<dbReference type="EMBL" id="CP054706">
    <property type="protein sequence ID" value="QQK81263.1"/>
    <property type="molecule type" value="Genomic_DNA"/>
</dbReference>
<keyword evidence="2" id="KW-1185">Reference proteome</keyword>
<proteinExistence type="predicted"/>
<protein>
    <recommendedName>
        <fullName evidence="3">t-SNARE coiled-coil homology domain-containing protein</fullName>
    </recommendedName>
</protein>
<evidence type="ECO:0008006" key="3">
    <source>
        <dbReference type="Google" id="ProtNLM"/>
    </source>
</evidence>
<dbReference type="Gene3D" id="1.20.5.340">
    <property type="match status" value="1"/>
</dbReference>
<reference evidence="1 2" key="1">
    <citation type="submission" date="2020-06" db="EMBL/GenBank/DDBJ databases">
        <title>Genomic analysis of Salicibibacter sp. NKC21-4.</title>
        <authorList>
            <person name="Oh Y.J."/>
        </authorList>
    </citation>
    <scope>NUCLEOTIDE SEQUENCE [LARGE SCALE GENOMIC DNA]</scope>
    <source>
        <strain evidence="1 2">NKC21-4</strain>
    </source>
</reference>
<dbReference type="AlphaFoldDB" id="A0A7T6ZD09"/>